<protein>
    <submittedName>
        <fullName evidence="3">Uncharacterized protein</fullName>
    </submittedName>
</protein>
<proteinExistence type="predicted"/>
<dbReference type="AlphaFoldDB" id="A0A182IYY9"/>
<feature type="compositionally biased region" description="Basic and acidic residues" evidence="1">
    <location>
        <begin position="146"/>
        <end position="167"/>
    </location>
</feature>
<keyword evidence="2" id="KW-0812">Transmembrane</keyword>
<sequence length="193" mass="21776">MSFTAHDLELTDWGMMIGRYLTVIYDTFGGIRRRPNGGPRAKPEPKRNRKQRQLTTRHGTLLAGGLCSGSIIIVTIIRPVVVECTFSRDDDDDDDEDALLVQFFCCVMADDGRGIKHFKLEGGTLFLLGCGGMHIFWTVTGQQERATQRSNDDQERRHSTDGPHDDGSDGNELVLISREAKAWLMVMKMFHEM</sequence>
<dbReference type="VEuPathDB" id="VectorBase:AATE008198"/>
<reference evidence="3" key="1">
    <citation type="submission" date="2022-08" db="UniProtKB">
        <authorList>
            <consortium name="EnsemblMetazoa"/>
        </authorList>
    </citation>
    <scope>IDENTIFICATION</scope>
    <source>
        <strain evidence="3">EBRO</strain>
    </source>
</reference>
<accession>A0A182IYY9</accession>
<feature type="region of interest" description="Disordered" evidence="1">
    <location>
        <begin position="34"/>
        <end position="54"/>
    </location>
</feature>
<name>A0A182IYY9_ANOAO</name>
<evidence type="ECO:0000256" key="1">
    <source>
        <dbReference type="SAM" id="MobiDB-lite"/>
    </source>
</evidence>
<keyword evidence="2" id="KW-0472">Membrane</keyword>
<dbReference type="EnsemblMetazoa" id="AATE008198-RA">
    <property type="protein sequence ID" value="AATE008198-PA.1"/>
    <property type="gene ID" value="AATE008198"/>
</dbReference>
<keyword evidence="2" id="KW-1133">Transmembrane helix</keyword>
<feature type="transmembrane region" description="Helical" evidence="2">
    <location>
        <begin position="59"/>
        <end position="81"/>
    </location>
</feature>
<feature type="region of interest" description="Disordered" evidence="1">
    <location>
        <begin position="144"/>
        <end position="171"/>
    </location>
</feature>
<evidence type="ECO:0000256" key="2">
    <source>
        <dbReference type="SAM" id="Phobius"/>
    </source>
</evidence>
<organism evidence="3">
    <name type="scientific">Anopheles atroparvus</name>
    <name type="common">European mosquito</name>
    <dbReference type="NCBI Taxonomy" id="41427"/>
    <lineage>
        <taxon>Eukaryota</taxon>
        <taxon>Metazoa</taxon>
        <taxon>Ecdysozoa</taxon>
        <taxon>Arthropoda</taxon>
        <taxon>Hexapoda</taxon>
        <taxon>Insecta</taxon>
        <taxon>Pterygota</taxon>
        <taxon>Neoptera</taxon>
        <taxon>Endopterygota</taxon>
        <taxon>Diptera</taxon>
        <taxon>Nematocera</taxon>
        <taxon>Culicoidea</taxon>
        <taxon>Culicidae</taxon>
        <taxon>Anophelinae</taxon>
        <taxon>Anopheles</taxon>
    </lineage>
</organism>
<evidence type="ECO:0000313" key="3">
    <source>
        <dbReference type="EnsemblMetazoa" id="AATE008198-PA.1"/>
    </source>
</evidence>